<comment type="caution">
    <text evidence="2">The sequence shown here is derived from an EMBL/GenBank/DDBJ whole genome shotgun (WGS) entry which is preliminary data.</text>
</comment>
<reference evidence="2" key="1">
    <citation type="submission" date="2021-04" db="EMBL/GenBank/DDBJ databases">
        <authorList>
            <consortium name="Molecular Ecology Group"/>
        </authorList>
    </citation>
    <scope>NUCLEOTIDE SEQUENCE</scope>
</reference>
<dbReference type="EMBL" id="CAJHNH020002336">
    <property type="protein sequence ID" value="CAG5126364.1"/>
    <property type="molecule type" value="Genomic_DNA"/>
</dbReference>
<sequence>MFFYGDSNSRMFYDRVKSKMVCQESTLAKDEELKHSRKFCENRKNNITILNRYHGSPFNIAWGRYMVTSALYSPQRLFDTIPSQGRYFISFNHYLHFVAHHVSVYERALRALRDEIVRLLERNPQGIILLRGPHVSKREPEDYCVGDVLAQHLITIQKETFRDLQDRIIYFPTWDITVASEDTDLHPGCNSHLFDLMLHFVCGRDQ</sequence>
<evidence type="ECO:0000259" key="1">
    <source>
        <dbReference type="Pfam" id="PF24536"/>
    </source>
</evidence>
<name>A0A8S3Z9Y1_9EUPU</name>
<feature type="domain" description="NXPE C-terminal" evidence="1">
    <location>
        <begin position="2"/>
        <end position="202"/>
    </location>
</feature>
<dbReference type="PANTHER" id="PTHR16165:SF5">
    <property type="entry name" value="NXPE FAMILY MEMBER 3"/>
    <property type="match status" value="1"/>
</dbReference>
<evidence type="ECO:0000313" key="3">
    <source>
        <dbReference type="Proteomes" id="UP000678393"/>
    </source>
</evidence>
<proteinExistence type="predicted"/>
<gene>
    <name evidence="2" type="ORF">CUNI_LOCUS11922</name>
</gene>
<protein>
    <recommendedName>
        <fullName evidence="1">NXPE C-terminal domain-containing protein</fullName>
    </recommendedName>
</protein>
<evidence type="ECO:0000313" key="2">
    <source>
        <dbReference type="EMBL" id="CAG5126364.1"/>
    </source>
</evidence>
<keyword evidence="3" id="KW-1185">Reference proteome</keyword>
<dbReference type="PANTHER" id="PTHR16165">
    <property type="entry name" value="NXPE FAMILY MEMBER"/>
    <property type="match status" value="1"/>
</dbReference>
<dbReference type="Pfam" id="PF24536">
    <property type="entry name" value="NXPE4_C"/>
    <property type="match status" value="1"/>
</dbReference>
<dbReference type="OrthoDB" id="8675562at2759"/>
<dbReference type="InterPro" id="IPR057106">
    <property type="entry name" value="NXPE4_C"/>
</dbReference>
<organism evidence="2 3">
    <name type="scientific">Candidula unifasciata</name>
    <dbReference type="NCBI Taxonomy" id="100452"/>
    <lineage>
        <taxon>Eukaryota</taxon>
        <taxon>Metazoa</taxon>
        <taxon>Spiralia</taxon>
        <taxon>Lophotrochozoa</taxon>
        <taxon>Mollusca</taxon>
        <taxon>Gastropoda</taxon>
        <taxon>Heterobranchia</taxon>
        <taxon>Euthyneura</taxon>
        <taxon>Panpulmonata</taxon>
        <taxon>Eupulmonata</taxon>
        <taxon>Stylommatophora</taxon>
        <taxon>Helicina</taxon>
        <taxon>Helicoidea</taxon>
        <taxon>Geomitridae</taxon>
        <taxon>Candidula</taxon>
    </lineage>
</organism>
<dbReference type="AlphaFoldDB" id="A0A8S3Z9Y1"/>
<accession>A0A8S3Z9Y1</accession>
<dbReference type="Proteomes" id="UP000678393">
    <property type="component" value="Unassembled WGS sequence"/>
</dbReference>